<organism evidence="1 2">
    <name type="scientific">Leucocoprinus leucothites</name>
    <dbReference type="NCBI Taxonomy" id="201217"/>
    <lineage>
        <taxon>Eukaryota</taxon>
        <taxon>Fungi</taxon>
        <taxon>Dikarya</taxon>
        <taxon>Basidiomycota</taxon>
        <taxon>Agaricomycotina</taxon>
        <taxon>Agaricomycetes</taxon>
        <taxon>Agaricomycetidae</taxon>
        <taxon>Agaricales</taxon>
        <taxon>Agaricineae</taxon>
        <taxon>Agaricaceae</taxon>
        <taxon>Leucocoprinus</taxon>
    </lineage>
</organism>
<protein>
    <submittedName>
        <fullName evidence="1">Uncharacterized protein</fullName>
    </submittedName>
</protein>
<sequence length="75" mass="8233">MYPKSDLLPDSEPVRPYAWHVTCACLSFLSRLMLGSSLQRKFPPPAPTAVAVLTSLHPGVFYPRLAAQHQPCVVA</sequence>
<keyword evidence="2" id="KW-1185">Reference proteome</keyword>
<name>A0A8H5LIG3_9AGAR</name>
<gene>
    <name evidence="1" type="ORF">D9756_001216</name>
</gene>
<proteinExistence type="predicted"/>
<evidence type="ECO:0000313" key="2">
    <source>
        <dbReference type="Proteomes" id="UP000559027"/>
    </source>
</evidence>
<dbReference type="Proteomes" id="UP000559027">
    <property type="component" value="Unassembled WGS sequence"/>
</dbReference>
<evidence type="ECO:0000313" key="1">
    <source>
        <dbReference type="EMBL" id="KAF5358299.1"/>
    </source>
</evidence>
<dbReference type="EMBL" id="JAACJO010000005">
    <property type="protein sequence ID" value="KAF5358299.1"/>
    <property type="molecule type" value="Genomic_DNA"/>
</dbReference>
<reference evidence="1 2" key="1">
    <citation type="journal article" date="2020" name="ISME J.">
        <title>Uncovering the hidden diversity of litter-decomposition mechanisms in mushroom-forming fungi.</title>
        <authorList>
            <person name="Floudas D."/>
            <person name="Bentzer J."/>
            <person name="Ahren D."/>
            <person name="Johansson T."/>
            <person name="Persson P."/>
            <person name="Tunlid A."/>
        </authorList>
    </citation>
    <scope>NUCLEOTIDE SEQUENCE [LARGE SCALE GENOMIC DNA]</scope>
    <source>
        <strain evidence="1 2">CBS 146.42</strain>
    </source>
</reference>
<dbReference type="AlphaFoldDB" id="A0A8H5LIG3"/>
<accession>A0A8H5LIG3</accession>
<comment type="caution">
    <text evidence="1">The sequence shown here is derived from an EMBL/GenBank/DDBJ whole genome shotgun (WGS) entry which is preliminary data.</text>
</comment>